<evidence type="ECO:0000259" key="3">
    <source>
        <dbReference type="Pfam" id="PF01471"/>
    </source>
</evidence>
<feature type="compositionally biased region" description="Pro residues" evidence="1">
    <location>
        <begin position="75"/>
        <end position="84"/>
    </location>
</feature>
<comment type="caution">
    <text evidence="4">The sequence shown here is derived from an EMBL/GenBank/DDBJ whole genome shotgun (WGS) entry which is preliminary data.</text>
</comment>
<gene>
    <name evidence="4" type="ORF">UW02_C0009G0001</name>
</gene>
<organism evidence="4 5">
    <name type="scientific">Candidatus Nomurabacteria bacterium GW2011_GWB1_43_7</name>
    <dbReference type="NCBI Taxonomy" id="1618747"/>
    <lineage>
        <taxon>Bacteria</taxon>
        <taxon>Candidatus Nomuraibacteriota</taxon>
    </lineage>
</organism>
<dbReference type="Proteomes" id="UP000034751">
    <property type="component" value="Unassembled WGS sequence"/>
</dbReference>
<sequence>MQNFKFIVFSVVVLFVMGLVGYWAVVTIEPGDINIEKEKQKELKAENKELQKEVKDLKDKLALLEADSLEKLKTPPAPENPSPAQPSKYRNLINDLQKLADNKVFLKEKSRGTAVGTIQTFLNVYNGTNKRVDNDYGAGTKTDVMNFQKAEGLSADGEAGP</sequence>
<dbReference type="SUPFAM" id="SSF47090">
    <property type="entry name" value="PGBD-like"/>
    <property type="match status" value="1"/>
</dbReference>
<dbReference type="STRING" id="1618747.UW02_C0009G0001"/>
<accession>A0A0G1FBH3</accession>
<evidence type="ECO:0000313" key="4">
    <source>
        <dbReference type="EMBL" id="KKT19448.1"/>
    </source>
</evidence>
<dbReference type="EMBL" id="LCGS01000009">
    <property type="protein sequence ID" value="KKT19448.1"/>
    <property type="molecule type" value="Genomic_DNA"/>
</dbReference>
<feature type="domain" description="Peptidoglycan binding-like" evidence="3">
    <location>
        <begin position="111"/>
        <end position="161"/>
    </location>
</feature>
<dbReference type="InterPro" id="IPR036365">
    <property type="entry name" value="PGBD-like_sf"/>
</dbReference>
<evidence type="ECO:0000256" key="2">
    <source>
        <dbReference type="SAM" id="Phobius"/>
    </source>
</evidence>
<dbReference type="AlphaFoldDB" id="A0A0G1FBH3"/>
<keyword evidence="2" id="KW-1133">Transmembrane helix</keyword>
<evidence type="ECO:0000256" key="1">
    <source>
        <dbReference type="SAM" id="MobiDB-lite"/>
    </source>
</evidence>
<proteinExistence type="predicted"/>
<keyword evidence="2" id="KW-0812">Transmembrane</keyword>
<feature type="region of interest" description="Disordered" evidence="1">
    <location>
        <begin position="68"/>
        <end position="88"/>
    </location>
</feature>
<feature type="transmembrane region" description="Helical" evidence="2">
    <location>
        <begin position="6"/>
        <end position="25"/>
    </location>
</feature>
<feature type="non-terminal residue" evidence="4">
    <location>
        <position position="161"/>
    </location>
</feature>
<protein>
    <submittedName>
        <fullName evidence="4">N-acetylmuramoyl-L-alanine amidase cwlL</fullName>
    </submittedName>
</protein>
<dbReference type="Gene3D" id="1.10.101.10">
    <property type="entry name" value="PGBD-like superfamily/PGBD"/>
    <property type="match status" value="1"/>
</dbReference>
<name>A0A0G1FBH3_9BACT</name>
<dbReference type="InterPro" id="IPR002477">
    <property type="entry name" value="Peptidoglycan-bd-like"/>
</dbReference>
<dbReference type="Pfam" id="PF01471">
    <property type="entry name" value="PG_binding_1"/>
    <property type="match status" value="1"/>
</dbReference>
<evidence type="ECO:0000313" key="5">
    <source>
        <dbReference type="Proteomes" id="UP000034751"/>
    </source>
</evidence>
<dbReference type="InterPro" id="IPR036366">
    <property type="entry name" value="PGBDSf"/>
</dbReference>
<reference evidence="4 5" key="1">
    <citation type="journal article" date="2015" name="Nature">
        <title>rRNA introns, odd ribosomes, and small enigmatic genomes across a large radiation of phyla.</title>
        <authorList>
            <person name="Brown C.T."/>
            <person name="Hug L.A."/>
            <person name="Thomas B.C."/>
            <person name="Sharon I."/>
            <person name="Castelle C.J."/>
            <person name="Singh A."/>
            <person name="Wilkins M.J."/>
            <person name="Williams K.H."/>
            <person name="Banfield J.F."/>
        </authorList>
    </citation>
    <scope>NUCLEOTIDE SEQUENCE [LARGE SCALE GENOMIC DNA]</scope>
</reference>
<keyword evidence="2" id="KW-0472">Membrane</keyword>